<feature type="transmembrane region" description="Helical" evidence="1">
    <location>
        <begin position="75"/>
        <end position="96"/>
    </location>
</feature>
<dbReference type="AlphaFoldDB" id="A0A368KLF8"/>
<keyword evidence="1" id="KW-0812">Transmembrane</keyword>
<accession>A0A368KLF8</accession>
<dbReference type="Proteomes" id="UP000253562">
    <property type="component" value="Unassembled WGS sequence"/>
</dbReference>
<gene>
    <name evidence="2" type="ORF">DTL42_25160</name>
</gene>
<evidence type="ECO:0000313" key="3">
    <source>
        <dbReference type="Proteomes" id="UP000253562"/>
    </source>
</evidence>
<sequence length="99" mass="10529">MKQKAWAIHFIYAGIILLLAGGQMYAVESYQLTPSATKFLAHNVGPGPETTRGALNHLVVNSGAQVRETITLPNWIAWASLSAGAILAVHGGLLVAHKK</sequence>
<name>A0A368KLF8_9BACT</name>
<dbReference type="RefSeq" id="WP_114373544.1">
    <property type="nucleotide sequence ID" value="NZ_QPEX01000046.1"/>
</dbReference>
<dbReference type="EMBL" id="QPEX01000046">
    <property type="protein sequence ID" value="RCS40660.1"/>
    <property type="molecule type" value="Genomic_DNA"/>
</dbReference>
<protein>
    <submittedName>
        <fullName evidence="2">Uncharacterized protein</fullName>
    </submittedName>
</protein>
<proteinExistence type="predicted"/>
<keyword evidence="1" id="KW-0472">Membrane</keyword>
<evidence type="ECO:0000313" key="2">
    <source>
        <dbReference type="EMBL" id="RCS40660.1"/>
    </source>
</evidence>
<comment type="caution">
    <text evidence="2">The sequence shown here is derived from an EMBL/GenBank/DDBJ whole genome shotgun (WGS) entry which is preliminary data.</text>
</comment>
<evidence type="ECO:0000256" key="1">
    <source>
        <dbReference type="SAM" id="Phobius"/>
    </source>
</evidence>
<feature type="transmembrane region" description="Helical" evidence="1">
    <location>
        <begin position="7"/>
        <end position="26"/>
    </location>
</feature>
<dbReference type="OrthoDB" id="281776at2"/>
<organism evidence="2 3">
    <name type="scientific">Bremerella cremea</name>
    <dbReference type="NCBI Taxonomy" id="1031537"/>
    <lineage>
        <taxon>Bacteria</taxon>
        <taxon>Pseudomonadati</taxon>
        <taxon>Planctomycetota</taxon>
        <taxon>Planctomycetia</taxon>
        <taxon>Pirellulales</taxon>
        <taxon>Pirellulaceae</taxon>
        <taxon>Bremerella</taxon>
    </lineage>
</organism>
<keyword evidence="1" id="KW-1133">Transmembrane helix</keyword>
<reference evidence="2 3" key="1">
    <citation type="submission" date="2018-07" db="EMBL/GenBank/DDBJ databases">
        <title>Comparative genomes isolates from brazilian mangrove.</title>
        <authorList>
            <person name="De Araujo J.E."/>
            <person name="Taketani R.G."/>
            <person name="Silva M.C.P."/>
            <person name="Lourenco M.V."/>
            <person name="Oliveira V.M."/>
            <person name="Andreote F.D."/>
        </authorList>
    </citation>
    <scope>NUCLEOTIDE SEQUENCE [LARGE SCALE GENOMIC DNA]</scope>
    <source>
        <strain evidence="2 3">HEX PRIS-MGV</strain>
    </source>
</reference>